<dbReference type="SUPFAM" id="SSF57783">
    <property type="entry name" value="Zinc beta-ribbon"/>
    <property type="match status" value="1"/>
</dbReference>
<dbReference type="Pfam" id="PF01807">
    <property type="entry name" value="Zn_ribbon_DnaG"/>
    <property type="match status" value="1"/>
</dbReference>
<dbReference type="GO" id="GO:0008270">
    <property type="term" value="F:zinc ion binding"/>
    <property type="evidence" value="ECO:0007669"/>
    <property type="project" value="UniProtKB-KW"/>
</dbReference>
<dbReference type="Proteomes" id="UP000037997">
    <property type="component" value="Unassembled WGS sequence"/>
</dbReference>
<dbReference type="GO" id="GO:0003677">
    <property type="term" value="F:DNA binding"/>
    <property type="evidence" value="ECO:0007669"/>
    <property type="project" value="InterPro"/>
</dbReference>
<organism evidence="4 5">
    <name type="scientific">Helicobacter pullorum</name>
    <dbReference type="NCBI Taxonomy" id="35818"/>
    <lineage>
        <taxon>Bacteria</taxon>
        <taxon>Pseudomonadati</taxon>
        <taxon>Campylobacterota</taxon>
        <taxon>Epsilonproteobacteria</taxon>
        <taxon>Campylobacterales</taxon>
        <taxon>Helicobacteraceae</taxon>
        <taxon>Helicobacter</taxon>
    </lineage>
</organism>
<dbReference type="InterPro" id="IPR036977">
    <property type="entry name" value="DNA_primase_Znf_CHC2"/>
</dbReference>
<dbReference type="AlphaFoldDB" id="A0A0N1EE15"/>
<keyword evidence="3" id="KW-0862">Zinc</keyword>
<dbReference type="EMBL" id="JNOC01000015">
    <property type="protein sequence ID" value="KPH56382.1"/>
    <property type="molecule type" value="Genomic_DNA"/>
</dbReference>
<dbReference type="PANTHER" id="PTHR30313:SF2">
    <property type="entry name" value="DNA PRIMASE"/>
    <property type="match status" value="1"/>
</dbReference>
<dbReference type="Gene3D" id="3.40.1360.10">
    <property type="match status" value="1"/>
</dbReference>
<evidence type="ECO:0000256" key="1">
    <source>
        <dbReference type="ARBA" id="ARBA00022723"/>
    </source>
</evidence>
<evidence type="ECO:0000256" key="2">
    <source>
        <dbReference type="ARBA" id="ARBA00022771"/>
    </source>
</evidence>
<evidence type="ECO:0000313" key="4">
    <source>
        <dbReference type="EMBL" id="KPH56382.1"/>
    </source>
</evidence>
<dbReference type="CDD" id="cd01029">
    <property type="entry name" value="TOPRIM_primases"/>
    <property type="match status" value="1"/>
</dbReference>
<dbReference type="STRING" id="35818.HPU229336_06310"/>
<dbReference type="SUPFAM" id="SSF56731">
    <property type="entry name" value="DNA primase core"/>
    <property type="match status" value="1"/>
</dbReference>
<evidence type="ECO:0000256" key="3">
    <source>
        <dbReference type="ARBA" id="ARBA00022833"/>
    </source>
</evidence>
<sequence length="388" mass="44339">MRYKFNLEALKNIPILEVLSSFGINQIKGKFTTCLNYKSHNNNDHKPSMYVNMKQNTCKCFACNLGGNSIEIAKFAFNGDFKKACEFLHSQFNIPFLDDSIITSGFTAPSFKAPKKEVQYMNFLRDKQYQSLKVAELMPKYKQEDRLGKLKILYSFVYRYSLMTNQAKKEEYYKNRGIQAPLDKIGFLSYADVKSLEKSLISFFPLEDLTSFKIFNKNRVGWNYGYDIAIVPCFDLYSDLITGFSVRSLNPNNRGAKELNVFCSDIVYPMPFNLTNENLRNKDFIWICEGHIDALSGISSSKREDVCFISFAGVYTYKDEILGLLRGKNVMICFDNDTAGKQGGMELGDKLKKLGVNTFIASWDNNYNDLNDLLKANALADIKLNKVA</sequence>
<accession>A0A0N1EE15</accession>
<comment type="caution">
    <text evidence="4">The sequence shown here is derived from an EMBL/GenBank/DDBJ whole genome shotgun (WGS) entry which is preliminary data.</text>
</comment>
<keyword evidence="1" id="KW-0479">Metal-binding</keyword>
<dbReference type="GO" id="GO:0006269">
    <property type="term" value="P:DNA replication, synthesis of primer"/>
    <property type="evidence" value="ECO:0007669"/>
    <property type="project" value="TreeGrafter"/>
</dbReference>
<dbReference type="InterPro" id="IPR034154">
    <property type="entry name" value="TOPRIM_DnaG/twinkle"/>
</dbReference>
<dbReference type="GO" id="GO:0005737">
    <property type="term" value="C:cytoplasm"/>
    <property type="evidence" value="ECO:0007669"/>
    <property type="project" value="TreeGrafter"/>
</dbReference>
<dbReference type="InterPro" id="IPR050219">
    <property type="entry name" value="DnaG_primase"/>
</dbReference>
<reference evidence="4 5" key="1">
    <citation type="submission" date="2014-06" db="EMBL/GenBank/DDBJ databases">
        <title>Helicobacter pullorum isolates in fresh chicken meat - phenotypic and genotypic features.</title>
        <authorList>
            <person name="Borges V."/>
            <person name="Santos A."/>
            <person name="Correia C.B."/>
            <person name="Saraiva M."/>
            <person name="Menard A."/>
            <person name="Vieira L."/>
            <person name="Sampaio D.A."/>
            <person name="Gomes J.P."/>
            <person name="Oleastro M."/>
        </authorList>
    </citation>
    <scope>NUCLEOTIDE SEQUENCE [LARGE SCALE GENOMIC DNA]</scope>
    <source>
        <strain evidence="4 5">229334/12</strain>
    </source>
</reference>
<dbReference type="RefSeq" id="WP_054197493.1">
    <property type="nucleotide sequence ID" value="NZ_FZMV01000003.1"/>
</dbReference>
<dbReference type="Gene3D" id="3.90.580.10">
    <property type="entry name" value="Zinc finger, CHC2-type domain"/>
    <property type="match status" value="1"/>
</dbReference>
<dbReference type="SMART" id="SM00400">
    <property type="entry name" value="ZnF_CHCC"/>
    <property type="match status" value="1"/>
</dbReference>
<dbReference type="PATRIC" id="fig|35818.11.peg.243"/>
<gene>
    <name evidence="4" type="ORF">HPU229334_01245</name>
</gene>
<name>A0A0N1EE15_9HELI</name>
<dbReference type="Pfam" id="PF13155">
    <property type="entry name" value="Toprim_2"/>
    <property type="match status" value="1"/>
</dbReference>
<protein>
    <submittedName>
        <fullName evidence="4">Uncharacterized protein</fullName>
    </submittedName>
</protein>
<proteinExistence type="predicted"/>
<evidence type="ECO:0000313" key="5">
    <source>
        <dbReference type="Proteomes" id="UP000037997"/>
    </source>
</evidence>
<dbReference type="GO" id="GO:0003899">
    <property type="term" value="F:DNA-directed RNA polymerase activity"/>
    <property type="evidence" value="ECO:0007669"/>
    <property type="project" value="InterPro"/>
</dbReference>
<keyword evidence="2" id="KW-0863">Zinc-finger</keyword>
<dbReference type="PANTHER" id="PTHR30313">
    <property type="entry name" value="DNA PRIMASE"/>
    <property type="match status" value="1"/>
</dbReference>
<dbReference type="InterPro" id="IPR002694">
    <property type="entry name" value="Znf_CHC2"/>
</dbReference>